<keyword evidence="6" id="KW-0010">Activator</keyword>
<evidence type="ECO:0000313" key="12">
    <source>
        <dbReference type="Proteomes" id="UP000022910"/>
    </source>
</evidence>
<feature type="region of interest" description="Disordered" evidence="8">
    <location>
        <begin position="714"/>
        <end position="759"/>
    </location>
</feature>
<evidence type="ECO:0000259" key="9">
    <source>
        <dbReference type="PROSITE" id="PS50016"/>
    </source>
</evidence>
<feature type="compositionally biased region" description="Low complexity" evidence="8">
    <location>
        <begin position="192"/>
        <end position="206"/>
    </location>
</feature>
<dbReference type="InterPro" id="IPR013083">
    <property type="entry name" value="Znf_RING/FYVE/PHD"/>
</dbReference>
<evidence type="ECO:0000259" key="10">
    <source>
        <dbReference type="PROSITE" id="PS51504"/>
    </source>
</evidence>
<dbReference type="Proteomes" id="UP000022910">
    <property type="component" value="Unassembled WGS sequence"/>
</dbReference>
<evidence type="ECO:0000256" key="8">
    <source>
        <dbReference type="SAM" id="MobiDB-lite"/>
    </source>
</evidence>
<dbReference type="PROSITE" id="PS01359">
    <property type="entry name" value="ZF_PHD_1"/>
    <property type="match status" value="1"/>
</dbReference>
<evidence type="ECO:0000256" key="4">
    <source>
        <dbReference type="ARBA" id="ARBA00022771"/>
    </source>
</evidence>
<dbReference type="Pfam" id="PF00538">
    <property type="entry name" value="Linker_histone"/>
    <property type="match status" value="1"/>
</dbReference>
<dbReference type="PROSITE" id="PS50016">
    <property type="entry name" value="ZF_PHD_2"/>
    <property type="match status" value="1"/>
</dbReference>
<feature type="region of interest" description="Disordered" evidence="8">
    <location>
        <begin position="531"/>
        <end position="550"/>
    </location>
</feature>
<dbReference type="GO" id="GO:0000786">
    <property type="term" value="C:nucleosome"/>
    <property type="evidence" value="ECO:0007669"/>
    <property type="project" value="InterPro"/>
</dbReference>
<keyword evidence="4 7" id="KW-0863">Zinc-finger</keyword>
<evidence type="ECO:0000256" key="3">
    <source>
        <dbReference type="ARBA" id="ARBA00022723"/>
    </source>
</evidence>
<dbReference type="SMART" id="SM00249">
    <property type="entry name" value="PHD"/>
    <property type="match status" value="1"/>
</dbReference>
<reference evidence="11 12" key="1">
    <citation type="submission" date="2014-02" db="EMBL/GenBank/DDBJ databases">
        <title>Single nucleus genome sequencing reveals high similarity among nuclei of an endomycorrhizal fungus.</title>
        <authorList>
            <person name="Lin K."/>
            <person name="Geurts R."/>
            <person name="Zhang Z."/>
            <person name="Limpens E."/>
            <person name="Saunders D.G."/>
            <person name="Mu D."/>
            <person name="Pang E."/>
            <person name="Cao H."/>
            <person name="Cha H."/>
            <person name="Lin T."/>
            <person name="Zhou Q."/>
            <person name="Shang Y."/>
            <person name="Li Y."/>
            <person name="Ivanov S."/>
            <person name="Sharma T."/>
            <person name="Velzen R.V."/>
            <person name="Ruijter N.D."/>
            <person name="Aanen D.K."/>
            <person name="Win J."/>
            <person name="Kamoun S."/>
            <person name="Bisseling T."/>
            <person name="Huang S."/>
        </authorList>
    </citation>
    <scope>NUCLEOTIDE SEQUENCE [LARGE SCALE GENOMIC DNA]</scope>
    <source>
        <strain evidence="12">DAOM197198w</strain>
    </source>
</reference>
<dbReference type="SUPFAM" id="SSF57903">
    <property type="entry name" value="FYVE/PHD zinc finger"/>
    <property type="match status" value="1"/>
</dbReference>
<evidence type="ECO:0000313" key="11">
    <source>
        <dbReference type="EMBL" id="EXX51184.1"/>
    </source>
</evidence>
<feature type="region of interest" description="Disordered" evidence="8">
    <location>
        <begin position="660"/>
        <end position="682"/>
    </location>
</feature>
<feature type="domain" description="PHD-type" evidence="9">
    <location>
        <begin position="336"/>
        <end position="392"/>
    </location>
</feature>
<organism evidence="11 12">
    <name type="scientific">Rhizophagus irregularis (strain DAOM 197198w)</name>
    <name type="common">Glomus intraradices</name>
    <dbReference type="NCBI Taxonomy" id="1432141"/>
    <lineage>
        <taxon>Eukaryota</taxon>
        <taxon>Fungi</taxon>
        <taxon>Fungi incertae sedis</taxon>
        <taxon>Mucoromycota</taxon>
        <taxon>Glomeromycotina</taxon>
        <taxon>Glomeromycetes</taxon>
        <taxon>Glomerales</taxon>
        <taxon>Glomeraceae</taxon>
        <taxon>Rhizophagus</taxon>
    </lineage>
</organism>
<feature type="compositionally biased region" description="Low complexity" evidence="8">
    <location>
        <begin position="23"/>
        <end position="39"/>
    </location>
</feature>
<dbReference type="InterPro" id="IPR019786">
    <property type="entry name" value="Zinc_finger_PHD-type_CS"/>
</dbReference>
<dbReference type="AlphaFoldDB" id="A0A015J8L9"/>
<feature type="compositionally biased region" description="Low complexity" evidence="8">
    <location>
        <begin position="66"/>
        <end position="77"/>
    </location>
</feature>
<name>A0A015J8L9_RHIIW</name>
<feature type="region of interest" description="Disordered" evidence="8">
    <location>
        <begin position="1"/>
        <end position="138"/>
    </location>
</feature>
<gene>
    <name evidence="11" type="ORF">RirG_264130</name>
</gene>
<keyword evidence="12" id="KW-1185">Reference proteome</keyword>
<dbReference type="EMBL" id="JEMT01029710">
    <property type="protein sequence ID" value="EXX51184.1"/>
    <property type="molecule type" value="Genomic_DNA"/>
</dbReference>
<keyword evidence="5" id="KW-0862">Zinc</keyword>
<dbReference type="InterPro" id="IPR019787">
    <property type="entry name" value="Znf_PHD-finger"/>
</dbReference>
<feature type="compositionally biased region" description="Acidic residues" evidence="8">
    <location>
        <begin position="239"/>
        <end position="253"/>
    </location>
</feature>
<feature type="domain" description="H15" evidence="10">
    <location>
        <begin position="558"/>
        <end position="627"/>
    </location>
</feature>
<dbReference type="PROSITE" id="PS51504">
    <property type="entry name" value="H15"/>
    <property type="match status" value="1"/>
</dbReference>
<feature type="compositionally biased region" description="Polar residues" evidence="8">
    <location>
        <begin position="1"/>
        <end position="15"/>
    </location>
</feature>
<dbReference type="GO" id="GO:0003677">
    <property type="term" value="F:DNA binding"/>
    <property type="evidence" value="ECO:0007669"/>
    <property type="project" value="InterPro"/>
</dbReference>
<evidence type="ECO:0000256" key="7">
    <source>
        <dbReference type="PROSITE-ProRule" id="PRU00146"/>
    </source>
</evidence>
<accession>A0A015J8L9</accession>
<protein>
    <recommendedName>
        <fullName evidence="1">Histone H1</fullName>
    </recommendedName>
</protein>
<dbReference type="CDD" id="cd15502">
    <property type="entry name" value="PHD_Phf1p_Phf2p_like"/>
    <property type="match status" value="1"/>
</dbReference>
<dbReference type="InterPro" id="IPR005818">
    <property type="entry name" value="Histone_H1/H5_H15"/>
</dbReference>
<dbReference type="GO" id="GO:0006334">
    <property type="term" value="P:nucleosome assembly"/>
    <property type="evidence" value="ECO:0007669"/>
    <property type="project" value="InterPro"/>
</dbReference>
<dbReference type="Gene3D" id="3.30.40.10">
    <property type="entry name" value="Zinc/RING finger domain, C3HC4 (zinc finger)"/>
    <property type="match status" value="1"/>
</dbReference>
<feature type="compositionally biased region" description="Polar residues" evidence="8">
    <location>
        <begin position="1015"/>
        <end position="1034"/>
    </location>
</feature>
<evidence type="ECO:0000256" key="2">
    <source>
        <dbReference type="ARBA" id="ARBA00022553"/>
    </source>
</evidence>
<proteinExistence type="predicted"/>
<feature type="compositionally biased region" description="Polar residues" evidence="8">
    <location>
        <begin position="221"/>
        <end position="234"/>
    </location>
</feature>
<dbReference type="Gene3D" id="1.10.10.10">
    <property type="entry name" value="Winged helix-like DNA-binding domain superfamily/Winged helix DNA-binding domain"/>
    <property type="match status" value="1"/>
</dbReference>
<comment type="caution">
    <text evidence="11">The sequence shown here is derived from an EMBL/GenBank/DDBJ whole genome shotgun (WGS) entry which is preliminary data.</text>
</comment>
<keyword evidence="2" id="KW-0597">Phosphoprotein</keyword>
<dbReference type="SUPFAM" id="SSF46785">
    <property type="entry name" value="Winged helix' DNA-binding domain"/>
    <property type="match status" value="1"/>
</dbReference>
<dbReference type="Pfam" id="PF00628">
    <property type="entry name" value="PHD"/>
    <property type="match status" value="1"/>
</dbReference>
<evidence type="ECO:0000256" key="6">
    <source>
        <dbReference type="ARBA" id="ARBA00023159"/>
    </source>
</evidence>
<feature type="compositionally biased region" description="Basic residues" evidence="8">
    <location>
        <begin position="294"/>
        <end position="305"/>
    </location>
</feature>
<dbReference type="InterPro" id="IPR001965">
    <property type="entry name" value="Znf_PHD"/>
</dbReference>
<feature type="region of interest" description="Disordered" evidence="8">
    <location>
        <begin position="1006"/>
        <end position="1034"/>
    </location>
</feature>
<feature type="compositionally biased region" description="Polar residues" evidence="8">
    <location>
        <begin position="714"/>
        <end position="755"/>
    </location>
</feature>
<dbReference type="InterPro" id="IPR036390">
    <property type="entry name" value="WH_DNA-bd_sf"/>
</dbReference>
<dbReference type="InterPro" id="IPR036388">
    <property type="entry name" value="WH-like_DNA-bd_sf"/>
</dbReference>
<evidence type="ECO:0000256" key="5">
    <source>
        <dbReference type="ARBA" id="ARBA00022833"/>
    </source>
</evidence>
<dbReference type="GO" id="GO:0008270">
    <property type="term" value="F:zinc ion binding"/>
    <property type="evidence" value="ECO:0007669"/>
    <property type="project" value="UniProtKB-KW"/>
</dbReference>
<feature type="region of interest" description="Disordered" evidence="8">
    <location>
        <begin position="192"/>
        <end position="308"/>
    </location>
</feature>
<dbReference type="STRING" id="1432141.A0A015J8L9"/>
<dbReference type="InterPro" id="IPR011011">
    <property type="entry name" value="Znf_FYVE_PHD"/>
</dbReference>
<evidence type="ECO:0000256" key="1">
    <source>
        <dbReference type="ARBA" id="ARBA00020833"/>
    </source>
</evidence>
<sequence length="1034" mass="115035">MNNLENQATDVNNARSSDESNEASHSNANNVINDQNNQDMFKEWCEEDGDFEIEVMQQQGDHHETQPPSSSSPQQQPAQLNGNGGFDFNDNMVNSGQISSLNDDDQTTNNVMGGEKQNNEEEVEASKSSTTNKNNDDTVHFEEDLDDMMTDEIGKTNIGNLYTAQNSEVPVQSVLIDQKDVVTLEDEIIKSQSPEKVQKSKQSPQKGKQKKGARKSKTDTELSVTEGTKTTPIKNKNDQEDDLNDLNDPLDSDNDPKTKSGRKIQRPEYFNPTNFGRGRRRSSFEPLANDSLRKTKRQGKRRKSKGKDIIVSQESENVLSDPNNLSGIYLNVEEDNIVCTICCDGTSAKQNWIVFCDKCDAPYHQLCHKPKIEDIVVQDSQTEWICAKCKISPRSNKRIKVDNKSPEIQEINENKGHGQDLISIGTVLTREQKVEYLSSLSQDVLVNLLLLAEQIEPNIPLYPANILGKYAAVNMSSKDNEMVETNQNTEEIIVDVQTSELPEAETSNLSTLEASPILNPVNIDYVPSQVPRQDTQQEPITPEASPPLGGLKEITEHSKDSYLNLYIKAMSEIGNPNGSTAMTMHSWIKSNYNVPENFAARAKKALNYAVSKGIFIKNSRMTYKFNPDCTIPYNKGSDDGNEPIAEEVKSIGVNVNNNEYDGQKDLTSEEEIPGIGKQNSSSEMKDFNFYTNQDFYFDLDANFLGKGDDTYTATTQSQRSSLSNPVAESNNNNPITDQYSSSDKASPTTTQSQPVSKLPMNAQMLVENEQTLRLPPLAPKPSISVLPSIVRSNYQPSQELLNSSIGGGGNDLSYSIIQQSQILPKKQILPLPRVNDNDNNITRNITTTTTNISIAPNYSILTPAVIRGNNQPQPQSQAQPSQQMYDNAKIRTSSASIPSLQPLPTIDTSLSGNVNKIRQQLIPLQTSNIHNTPTSIPTSPQQTWPSSFSPFYMSPQPGEAHYTTIFENTFFDPTSQSTQHQHHHTSTASTNDYNNAVLNDLQQHNDNGSLFHRMNGNQQDNNMIGTSRSSYNLY</sequence>
<dbReference type="OrthoDB" id="5863171at2759"/>
<feature type="region of interest" description="Disordered" evidence="8">
    <location>
        <begin position="973"/>
        <end position="992"/>
    </location>
</feature>
<keyword evidence="3" id="KW-0479">Metal-binding</keyword>
<feature type="compositionally biased region" description="Polar residues" evidence="8">
    <location>
        <begin position="92"/>
        <end position="111"/>
    </location>
</feature>